<gene>
    <name evidence="5" type="ORF">KDA27_03360</name>
</gene>
<feature type="compositionally biased region" description="Low complexity" evidence="3">
    <location>
        <begin position="395"/>
        <end position="417"/>
    </location>
</feature>
<feature type="region of interest" description="Disordered" evidence="3">
    <location>
        <begin position="1"/>
        <end position="24"/>
    </location>
</feature>
<keyword evidence="1" id="KW-0479">Metal-binding</keyword>
<evidence type="ECO:0000259" key="4">
    <source>
        <dbReference type="PROSITE" id="PS50933"/>
    </source>
</evidence>
<evidence type="ECO:0000313" key="6">
    <source>
        <dbReference type="Proteomes" id="UP000739538"/>
    </source>
</evidence>
<reference evidence="5" key="1">
    <citation type="submission" date="2020-04" db="EMBL/GenBank/DDBJ databases">
        <authorList>
            <person name="Zhang T."/>
        </authorList>
    </citation>
    <scope>NUCLEOTIDE SEQUENCE</scope>
    <source>
        <strain evidence="5">HKST-UBA02</strain>
    </source>
</reference>
<evidence type="ECO:0000256" key="1">
    <source>
        <dbReference type="ARBA" id="ARBA00022723"/>
    </source>
</evidence>
<dbReference type="Proteomes" id="UP000739538">
    <property type="component" value="Unassembled WGS sequence"/>
</dbReference>
<dbReference type="InterPro" id="IPR000923">
    <property type="entry name" value="BlueCu_1"/>
</dbReference>
<feature type="domain" description="CHRD" evidence="4">
    <location>
        <begin position="147"/>
        <end position="265"/>
    </location>
</feature>
<name>A0A956ND16_UNCEI</name>
<proteinExistence type="predicted"/>
<feature type="region of interest" description="Disordered" evidence="3">
    <location>
        <begin position="381"/>
        <end position="419"/>
    </location>
</feature>
<dbReference type="SMART" id="SM00754">
    <property type="entry name" value="CHRD"/>
    <property type="match status" value="2"/>
</dbReference>
<evidence type="ECO:0000256" key="3">
    <source>
        <dbReference type="SAM" id="MobiDB-lite"/>
    </source>
</evidence>
<dbReference type="GO" id="GO:0005507">
    <property type="term" value="F:copper ion binding"/>
    <property type="evidence" value="ECO:0007669"/>
    <property type="project" value="InterPro"/>
</dbReference>
<evidence type="ECO:0000313" key="5">
    <source>
        <dbReference type="EMBL" id="MCA9754814.1"/>
    </source>
</evidence>
<dbReference type="GO" id="GO:0009055">
    <property type="term" value="F:electron transfer activity"/>
    <property type="evidence" value="ECO:0007669"/>
    <property type="project" value="InterPro"/>
</dbReference>
<comment type="caution">
    <text evidence="5">The sequence shown here is derived from an EMBL/GenBank/DDBJ whole genome shotgun (WGS) entry which is preliminary data.</text>
</comment>
<organism evidence="5 6">
    <name type="scientific">Eiseniibacteriota bacterium</name>
    <dbReference type="NCBI Taxonomy" id="2212470"/>
    <lineage>
        <taxon>Bacteria</taxon>
        <taxon>Candidatus Eiseniibacteriota</taxon>
    </lineage>
</organism>
<dbReference type="InterPro" id="IPR008972">
    <property type="entry name" value="Cupredoxin"/>
</dbReference>
<sequence>MTNKIPFDPPGLESSPFSERETRCRADRNGSRASMVMLLVLLAMCVAPVARAAERHDVIGTTFEFIPRDITIAPGDTVQWIWDFGTHTVTEGEDCTVDDPLFHAFLDGTHPTFRYVFDDPGLIEYFCVPHCEFQDMRGTVLVTGGLEPRVFEADADGTQMVPPVESDATAKMRAYLTSGEDQLHVQVKVENLVNEMIGCHLHLGAPGSNGPMLANLGIFEDSLAVDIPVQPTLIGPMRDGNIYLAIHTTPYPVGEIRGQVSVVDAGVFEAPLDPSQCVNPVESDGVGFAQVYAWPDGSRIHVDLETHGLTSPVIGCHIHEAPPGVDGPIRFDLGAFDGRVVRDFATTPAQIATMENGDYYLNVHTEQYLFGEIRGQIGFQSVSGIPDDSGGGSSPVGHGSPGDDSSPGGDTPPGVDPLEFHAYPTVSDGHLVLEFQLPRPGTVVIDGFTPAGRRIGQLALSGRSGQNRVPLDLEEAFGTRLPSGRIFLRLQSDIATSTHAVTVR</sequence>
<protein>
    <submittedName>
        <fullName evidence="5">CHRD domain-containing protein</fullName>
    </submittedName>
</protein>
<dbReference type="PROSITE" id="PS50933">
    <property type="entry name" value="CHRD"/>
    <property type="match status" value="1"/>
</dbReference>
<dbReference type="Pfam" id="PF07452">
    <property type="entry name" value="CHRD"/>
    <property type="match status" value="2"/>
</dbReference>
<dbReference type="SUPFAM" id="SSF49503">
    <property type="entry name" value="Cupredoxins"/>
    <property type="match status" value="1"/>
</dbReference>
<dbReference type="AlphaFoldDB" id="A0A956ND16"/>
<accession>A0A956ND16</accession>
<reference evidence="5" key="2">
    <citation type="journal article" date="2021" name="Microbiome">
        <title>Successional dynamics and alternative stable states in a saline activated sludge microbial community over 9 years.</title>
        <authorList>
            <person name="Wang Y."/>
            <person name="Ye J."/>
            <person name="Ju F."/>
            <person name="Liu L."/>
            <person name="Boyd J.A."/>
            <person name="Deng Y."/>
            <person name="Parks D.H."/>
            <person name="Jiang X."/>
            <person name="Yin X."/>
            <person name="Woodcroft B.J."/>
            <person name="Tyson G.W."/>
            <person name="Hugenholtz P."/>
            <person name="Polz M.F."/>
            <person name="Zhang T."/>
        </authorList>
    </citation>
    <scope>NUCLEOTIDE SEQUENCE</scope>
    <source>
        <strain evidence="5">HKST-UBA02</strain>
    </source>
</reference>
<dbReference type="InterPro" id="IPR010895">
    <property type="entry name" value="CHRD"/>
</dbReference>
<dbReference type="Gene3D" id="2.60.40.420">
    <property type="entry name" value="Cupredoxins - blue copper proteins"/>
    <property type="match status" value="1"/>
</dbReference>
<evidence type="ECO:0000256" key="2">
    <source>
        <dbReference type="ARBA" id="ARBA00023008"/>
    </source>
</evidence>
<keyword evidence="2" id="KW-0186">Copper</keyword>
<dbReference type="Pfam" id="PF00127">
    <property type="entry name" value="Copper-bind"/>
    <property type="match status" value="1"/>
</dbReference>
<dbReference type="EMBL" id="JAGQHS010000010">
    <property type="protein sequence ID" value="MCA9754814.1"/>
    <property type="molecule type" value="Genomic_DNA"/>
</dbReference>